<dbReference type="Pfam" id="PF07714">
    <property type="entry name" value="PK_Tyr_Ser-Thr"/>
    <property type="match status" value="1"/>
</dbReference>
<dbReference type="InterPro" id="IPR001245">
    <property type="entry name" value="Ser-Thr/Tyr_kinase_cat_dom"/>
</dbReference>
<comment type="caution">
    <text evidence="2">The sequence shown here is derived from an EMBL/GenBank/DDBJ whole genome shotgun (WGS) entry which is preliminary data.</text>
</comment>
<feature type="non-terminal residue" evidence="2">
    <location>
        <position position="1"/>
    </location>
</feature>
<feature type="domain" description="Serine-threonine/tyrosine-protein kinase catalytic" evidence="1">
    <location>
        <begin position="1"/>
        <end position="112"/>
    </location>
</feature>
<organism evidence="2 3">
    <name type="scientific">Ataeniobius toweri</name>
    <dbReference type="NCBI Taxonomy" id="208326"/>
    <lineage>
        <taxon>Eukaryota</taxon>
        <taxon>Metazoa</taxon>
        <taxon>Chordata</taxon>
        <taxon>Craniata</taxon>
        <taxon>Vertebrata</taxon>
        <taxon>Euteleostomi</taxon>
        <taxon>Actinopterygii</taxon>
        <taxon>Neopterygii</taxon>
        <taxon>Teleostei</taxon>
        <taxon>Neoteleostei</taxon>
        <taxon>Acanthomorphata</taxon>
        <taxon>Ovalentaria</taxon>
        <taxon>Atherinomorphae</taxon>
        <taxon>Cyprinodontiformes</taxon>
        <taxon>Goodeidae</taxon>
        <taxon>Ataeniobius</taxon>
    </lineage>
</organism>
<keyword evidence="3" id="KW-1185">Reference proteome</keyword>
<reference evidence="2 3" key="1">
    <citation type="submission" date="2021-07" db="EMBL/GenBank/DDBJ databases">
        <authorList>
            <person name="Palmer J.M."/>
        </authorList>
    </citation>
    <scope>NUCLEOTIDE SEQUENCE [LARGE SCALE GENOMIC DNA]</scope>
    <source>
        <strain evidence="2 3">AT_MEX2019</strain>
        <tissue evidence="2">Muscle</tissue>
    </source>
</reference>
<gene>
    <name evidence="2" type="ORF">ATANTOWER_028841</name>
</gene>
<proteinExistence type="predicted"/>
<name>A0ABU7CAN3_9TELE</name>
<dbReference type="Proteomes" id="UP001345963">
    <property type="component" value="Unassembled WGS sequence"/>
</dbReference>
<sequence length="134" mass="14941">PVYLITEFCRHGDLQSYLQGKKAPFGRVDMPGRSNSDGGYMDMNKDDSGCYVALKELGDAEPAVHETVHALTDHQAATSLLFSDSPLLTLKDLVSFSFQIAQAMDFLSSRKVPPLLIIKFLQILFYTLTGHFIR</sequence>
<protein>
    <recommendedName>
        <fullName evidence="1">Serine-threonine/tyrosine-protein kinase catalytic domain-containing protein</fullName>
    </recommendedName>
</protein>
<evidence type="ECO:0000313" key="3">
    <source>
        <dbReference type="Proteomes" id="UP001345963"/>
    </source>
</evidence>
<dbReference type="EMBL" id="JAHUTI010085999">
    <property type="protein sequence ID" value="MED6259702.1"/>
    <property type="molecule type" value="Genomic_DNA"/>
</dbReference>
<dbReference type="SUPFAM" id="SSF56112">
    <property type="entry name" value="Protein kinase-like (PK-like)"/>
    <property type="match status" value="1"/>
</dbReference>
<accession>A0ABU7CAN3</accession>
<evidence type="ECO:0000259" key="1">
    <source>
        <dbReference type="Pfam" id="PF07714"/>
    </source>
</evidence>
<evidence type="ECO:0000313" key="2">
    <source>
        <dbReference type="EMBL" id="MED6259702.1"/>
    </source>
</evidence>
<dbReference type="InterPro" id="IPR011009">
    <property type="entry name" value="Kinase-like_dom_sf"/>
</dbReference>